<accession>A0AAV4MZT5</accession>
<comment type="caution">
    <text evidence="1">The sequence shown here is derived from an EMBL/GenBank/DDBJ whole genome shotgun (WGS) entry which is preliminary data.</text>
</comment>
<proteinExistence type="predicted"/>
<evidence type="ECO:0000313" key="1">
    <source>
        <dbReference type="EMBL" id="GIX76916.1"/>
    </source>
</evidence>
<dbReference type="EMBL" id="BPLQ01000975">
    <property type="protein sequence ID" value="GIX76916.1"/>
    <property type="molecule type" value="Genomic_DNA"/>
</dbReference>
<evidence type="ECO:0000313" key="2">
    <source>
        <dbReference type="Proteomes" id="UP001054837"/>
    </source>
</evidence>
<gene>
    <name evidence="1" type="ORF">CDAR_387431</name>
</gene>
<name>A0AAV4MZT5_9ARAC</name>
<organism evidence="1 2">
    <name type="scientific">Caerostris darwini</name>
    <dbReference type="NCBI Taxonomy" id="1538125"/>
    <lineage>
        <taxon>Eukaryota</taxon>
        <taxon>Metazoa</taxon>
        <taxon>Ecdysozoa</taxon>
        <taxon>Arthropoda</taxon>
        <taxon>Chelicerata</taxon>
        <taxon>Arachnida</taxon>
        <taxon>Araneae</taxon>
        <taxon>Araneomorphae</taxon>
        <taxon>Entelegynae</taxon>
        <taxon>Araneoidea</taxon>
        <taxon>Araneidae</taxon>
        <taxon>Caerostris</taxon>
    </lineage>
</organism>
<dbReference type="AlphaFoldDB" id="A0AAV4MZT5"/>
<sequence>MTTSESGMMNQSVCRAPRSFGREIRSCHVSPWLIKNLLAASARVMYGPLGKMFSDEKKDGPTTCQNSCCLLSSNKEWSNKNP</sequence>
<reference evidence="1 2" key="1">
    <citation type="submission" date="2021-06" db="EMBL/GenBank/DDBJ databases">
        <title>Caerostris darwini draft genome.</title>
        <authorList>
            <person name="Kono N."/>
            <person name="Arakawa K."/>
        </authorList>
    </citation>
    <scope>NUCLEOTIDE SEQUENCE [LARGE SCALE GENOMIC DNA]</scope>
</reference>
<dbReference type="Proteomes" id="UP001054837">
    <property type="component" value="Unassembled WGS sequence"/>
</dbReference>
<protein>
    <submittedName>
        <fullName evidence="1">Uncharacterized protein</fullName>
    </submittedName>
</protein>
<keyword evidence="2" id="KW-1185">Reference proteome</keyword>